<dbReference type="AlphaFoldDB" id="A0A1Q8TA54"/>
<dbReference type="Proteomes" id="UP000186806">
    <property type="component" value="Unassembled WGS sequence"/>
</dbReference>
<protein>
    <submittedName>
        <fullName evidence="1">Uncharacterized protein</fullName>
    </submittedName>
</protein>
<organism evidence="1 2">
    <name type="scientific">Chromohalobacter japonicus</name>
    <dbReference type="NCBI Taxonomy" id="223900"/>
    <lineage>
        <taxon>Bacteria</taxon>
        <taxon>Pseudomonadati</taxon>
        <taxon>Pseudomonadota</taxon>
        <taxon>Gammaproteobacteria</taxon>
        <taxon>Oceanospirillales</taxon>
        <taxon>Halomonadaceae</taxon>
        <taxon>Chromohalobacter</taxon>
    </lineage>
</organism>
<comment type="caution">
    <text evidence="1">The sequence shown here is derived from an EMBL/GenBank/DDBJ whole genome shotgun (WGS) entry which is preliminary data.</text>
</comment>
<reference evidence="1 2" key="1">
    <citation type="submission" date="2016-12" db="EMBL/GenBank/DDBJ databases">
        <title>Draft genome sequences of strains Salinicola socius SMB35, Salinicola sp. MH3R3-1 and Chromohalobacter sp. SMB17 from the Verkhnekamsk potash mining region of Russia.</title>
        <authorList>
            <person name="Mavrodi D.V."/>
            <person name="Olsson B.E."/>
            <person name="Korsakova E.S."/>
            <person name="Pyankova A."/>
            <person name="Mavrodi O.V."/>
            <person name="Plotnikova E.G."/>
        </authorList>
    </citation>
    <scope>NUCLEOTIDE SEQUENCE [LARGE SCALE GENOMIC DNA]</scope>
    <source>
        <strain evidence="1 2">SMB17</strain>
    </source>
</reference>
<proteinExistence type="predicted"/>
<evidence type="ECO:0000313" key="2">
    <source>
        <dbReference type="Proteomes" id="UP000186806"/>
    </source>
</evidence>
<gene>
    <name evidence="1" type="ORF">BTW10_14500</name>
</gene>
<accession>A0A1Q8TA54</accession>
<sequence>MPMDRFEQISRVFIIALPHWHVFCSFIGQQDVDQARQVSTSASNPRPRPFMTKVADGAFDLRYSNIRG</sequence>
<dbReference type="EMBL" id="MSDQ01000033">
    <property type="protein sequence ID" value="OLO10555.1"/>
    <property type="molecule type" value="Genomic_DNA"/>
</dbReference>
<name>A0A1Q8TA54_9GAMM</name>
<keyword evidence="2" id="KW-1185">Reference proteome</keyword>
<evidence type="ECO:0000313" key="1">
    <source>
        <dbReference type="EMBL" id="OLO10555.1"/>
    </source>
</evidence>